<evidence type="ECO:0000256" key="5">
    <source>
        <dbReference type="ARBA" id="ARBA00023136"/>
    </source>
</evidence>
<evidence type="ECO:0000256" key="3">
    <source>
        <dbReference type="ARBA" id="ARBA00022692"/>
    </source>
</evidence>
<organism evidence="7 8">
    <name type="scientific">Chara braunii</name>
    <name type="common">Braun's stonewort</name>
    <dbReference type="NCBI Taxonomy" id="69332"/>
    <lineage>
        <taxon>Eukaryota</taxon>
        <taxon>Viridiplantae</taxon>
        <taxon>Streptophyta</taxon>
        <taxon>Charophyceae</taxon>
        <taxon>Charales</taxon>
        <taxon>Characeae</taxon>
        <taxon>Chara</taxon>
    </lineage>
</organism>
<evidence type="ECO:0000256" key="2">
    <source>
        <dbReference type="ARBA" id="ARBA00006840"/>
    </source>
</evidence>
<keyword evidence="5 6" id="KW-0472">Membrane</keyword>
<keyword evidence="4 6" id="KW-1133">Transmembrane helix</keyword>
<name>A0A388M7J6_CHABU</name>
<dbReference type="OMA" id="TWAIAIF"/>
<feature type="transmembrane region" description="Helical" evidence="6">
    <location>
        <begin position="37"/>
        <end position="60"/>
    </location>
</feature>
<dbReference type="Gramene" id="GBG90558">
    <property type="protein sequence ID" value="GBG90558"/>
    <property type="gene ID" value="CBR_g50901"/>
</dbReference>
<dbReference type="PANTHER" id="PTHR32191">
    <property type="entry name" value="TETRASPANIN-8-RELATED"/>
    <property type="match status" value="1"/>
</dbReference>
<keyword evidence="8" id="KW-1185">Reference proteome</keyword>
<comment type="subcellular location">
    <subcellularLocation>
        <location evidence="1">Membrane</location>
    </subcellularLocation>
</comment>
<comment type="similarity">
    <text evidence="2">Belongs to the tetraspanin (TM4SF) family.</text>
</comment>
<proteinExistence type="inferred from homology"/>
<sequence length="248" mass="27525">MASGYYAVLISSCFAVARGLCSPRGSSEQTDHPWYEYIIHFCIGVMVLLTWAIAIFGLVVSTGRNGGHLVVGKGYREFKLGDYSPWMRKRVRNEDVWKEIKWCLIKKECHKLSLKHPDPKTGIIQFNGIQSGFCKPPDSCGFAVINASASSYQARASSSSFPSSLGGDCTLFSNGEFKCFDCDSCKAAFLDSLRRSWRTMSIIDLTMIPDFVIVQGLAICFVMIMYKLVVKLFGSCLPDSLIMGNVLD</sequence>
<evidence type="ECO:0000256" key="1">
    <source>
        <dbReference type="ARBA" id="ARBA00004370"/>
    </source>
</evidence>
<dbReference type="InterPro" id="IPR044991">
    <property type="entry name" value="TET_plant"/>
</dbReference>
<dbReference type="OrthoDB" id="620353at2759"/>
<feature type="transmembrane region" description="Helical" evidence="6">
    <location>
        <begin position="202"/>
        <end position="226"/>
    </location>
</feature>
<evidence type="ECO:0000313" key="7">
    <source>
        <dbReference type="EMBL" id="GBG90558.1"/>
    </source>
</evidence>
<dbReference type="GO" id="GO:0009734">
    <property type="term" value="P:auxin-activated signaling pathway"/>
    <property type="evidence" value="ECO:0007669"/>
    <property type="project" value="InterPro"/>
</dbReference>
<dbReference type="Proteomes" id="UP000265515">
    <property type="component" value="Unassembled WGS sequence"/>
</dbReference>
<dbReference type="EMBL" id="BFEA01000821">
    <property type="protein sequence ID" value="GBG90558.1"/>
    <property type="molecule type" value="Genomic_DNA"/>
</dbReference>
<evidence type="ECO:0000313" key="8">
    <source>
        <dbReference type="Proteomes" id="UP000265515"/>
    </source>
</evidence>
<dbReference type="AlphaFoldDB" id="A0A388M7J6"/>
<evidence type="ECO:0000256" key="6">
    <source>
        <dbReference type="SAM" id="Phobius"/>
    </source>
</evidence>
<keyword evidence="3 6" id="KW-0812">Transmembrane</keyword>
<reference evidence="7 8" key="1">
    <citation type="journal article" date="2018" name="Cell">
        <title>The Chara Genome: Secondary Complexity and Implications for Plant Terrestrialization.</title>
        <authorList>
            <person name="Nishiyama T."/>
            <person name="Sakayama H."/>
            <person name="Vries J.D."/>
            <person name="Buschmann H."/>
            <person name="Saint-Marcoux D."/>
            <person name="Ullrich K.K."/>
            <person name="Haas F.B."/>
            <person name="Vanderstraeten L."/>
            <person name="Becker D."/>
            <person name="Lang D."/>
            <person name="Vosolsobe S."/>
            <person name="Rombauts S."/>
            <person name="Wilhelmsson P.K.I."/>
            <person name="Janitza P."/>
            <person name="Kern R."/>
            <person name="Heyl A."/>
            <person name="Rumpler F."/>
            <person name="Villalobos L.I.A.C."/>
            <person name="Clay J.M."/>
            <person name="Skokan R."/>
            <person name="Toyoda A."/>
            <person name="Suzuki Y."/>
            <person name="Kagoshima H."/>
            <person name="Schijlen E."/>
            <person name="Tajeshwar N."/>
            <person name="Catarino B."/>
            <person name="Hetherington A.J."/>
            <person name="Saltykova A."/>
            <person name="Bonnot C."/>
            <person name="Breuninger H."/>
            <person name="Symeonidi A."/>
            <person name="Radhakrishnan G.V."/>
            <person name="Van Nieuwerburgh F."/>
            <person name="Deforce D."/>
            <person name="Chang C."/>
            <person name="Karol K.G."/>
            <person name="Hedrich R."/>
            <person name="Ulvskov P."/>
            <person name="Glockner G."/>
            <person name="Delwiche C.F."/>
            <person name="Petrasek J."/>
            <person name="Van de Peer Y."/>
            <person name="Friml J."/>
            <person name="Beilby M."/>
            <person name="Dolan L."/>
            <person name="Kohara Y."/>
            <person name="Sugano S."/>
            <person name="Fujiyama A."/>
            <person name="Delaux P.-M."/>
            <person name="Quint M."/>
            <person name="TheiBen G."/>
            <person name="Hagemann M."/>
            <person name="Harholt J."/>
            <person name="Dunand C."/>
            <person name="Zachgo S."/>
            <person name="Langdale J."/>
            <person name="Maumus F."/>
            <person name="Straeten D.V.D."/>
            <person name="Gould S.B."/>
            <person name="Rensing S.A."/>
        </authorList>
    </citation>
    <scope>NUCLEOTIDE SEQUENCE [LARGE SCALE GENOMIC DNA]</scope>
    <source>
        <strain evidence="7 8">S276</strain>
    </source>
</reference>
<dbReference type="STRING" id="69332.A0A388M7J6"/>
<evidence type="ECO:0008006" key="9">
    <source>
        <dbReference type="Google" id="ProtNLM"/>
    </source>
</evidence>
<dbReference type="GO" id="GO:0016020">
    <property type="term" value="C:membrane"/>
    <property type="evidence" value="ECO:0007669"/>
    <property type="project" value="UniProtKB-SubCell"/>
</dbReference>
<protein>
    <recommendedName>
        <fullName evidence="9">Tetraspanin</fullName>
    </recommendedName>
</protein>
<comment type="caution">
    <text evidence="7">The sequence shown here is derived from an EMBL/GenBank/DDBJ whole genome shotgun (WGS) entry which is preliminary data.</text>
</comment>
<accession>A0A388M7J6</accession>
<evidence type="ECO:0000256" key="4">
    <source>
        <dbReference type="ARBA" id="ARBA00022989"/>
    </source>
</evidence>
<gene>
    <name evidence="7" type="ORF">CBR_g50901</name>
</gene>